<dbReference type="Proteomes" id="UP000015351">
    <property type="component" value="Unassembled WGS sequence"/>
</dbReference>
<protein>
    <submittedName>
        <fullName evidence="1">Uncharacterized protein</fullName>
    </submittedName>
</protein>
<reference evidence="2" key="1">
    <citation type="journal article" date="2013" name="Stand. Genomic Sci.">
        <title>Genome sequence of the Litoreibacter arenae type strain (DSM 19593(T)), a member of the Roseobacter clade isolated from sea sand.</title>
        <authorList>
            <person name="Riedel T."/>
            <person name="Fiebig A."/>
            <person name="Petersen J."/>
            <person name="Gronow S."/>
            <person name="Kyrpides N.C."/>
            <person name="Goker M."/>
            <person name="Klenk H.P."/>
        </authorList>
    </citation>
    <scope>NUCLEOTIDE SEQUENCE [LARGE SCALE GENOMIC DNA]</scope>
    <source>
        <strain evidence="2">DSM 19593</strain>
    </source>
</reference>
<keyword evidence="2" id="KW-1185">Reference proteome</keyword>
<evidence type="ECO:0000313" key="2">
    <source>
        <dbReference type="Proteomes" id="UP000015351"/>
    </source>
</evidence>
<proteinExistence type="predicted"/>
<name>S9S3Q3_9RHOB</name>
<dbReference type="EMBL" id="AONI01000008">
    <property type="protein sequence ID" value="EPX80804.1"/>
    <property type="molecule type" value="Genomic_DNA"/>
</dbReference>
<accession>S9S3Q3</accession>
<comment type="caution">
    <text evidence="1">The sequence shown here is derived from an EMBL/GenBank/DDBJ whole genome shotgun (WGS) entry which is preliminary data.</text>
</comment>
<dbReference type="HOGENOM" id="CLU_3045031_0_0_5"/>
<sequence>MEIHQLDQHDIGSGLQSFDVRSHINAVPFMVLSLQKRRNQVHFLLAKYPDTFPL</sequence>
<evidence type="ECO:0000313" key="1">
    <source>
        <dbReference type="EMBL" id="EPX80804.1"/>
    </source>
</evidence>
<dbReference type="AlphaFoldDB" id="S9S3Q3"/>
<gene>
    <name evidence="1" type="ORF">thalar_01024</name>
</gene>
<organism evidence="1 2">
    <name type="scientific">Litoreibacter arenae DSM 19593</name>
    <dbReference type="NCBI Taxonomy" id="1123360"/>
    <lineage>
        <taxon>Bacteria</taxon>
        <taxon>Pseudomonadati</taxon>
        <taxon>Pseudomonadota</taxon>
        <taxon>Alphaproteobacteria</taxon>
        <taxon>Rhodobacterales</taxon>
        <taxon>Roseobacteraceae</taxon>
        <taxon>Litoreibacter</taxon>
    </lineage>
</organism>